<organism evidence="2">
    <name type="scientific">uncultured Microbacterium sp</name>
    <dbReference type="NCBI Taxonomy" id="191216"/>
    <lineage>
        <taxon>Bacteria</taxon>
        <taxon>Bacillati</taxon>
        <taxon>Actinomycetota</taxon>
        <taxon>Actinomycetes</taxon>
        <taxon>Micrococcales</taxon>
        <taxon>Microbacteriaceae</taxon>
        <taxon>Microbacterium</taxon>
        <taxon>environmental samples</taxon>
    </lineage>
</organism>
<dbReference type="CDD" id="cd07067">
    <property type="entry name" value="HP_PGM_like"/>
    <property type="match status" value="1"/>
</dbReference>
<sequence length="201" mass="22098">MTVSQYLYLVRHGEHVGAEHGLADGPLSPRGRRQAQLIADRLSGVPLTAVWHSPLERAAETARAVADRLPAVSPVASPLLFDCVPTGMTPETPSAYEAFFGGITEAEIEAGSAQMSDAVDEFLVRKPGSHDLLITHNFVISWFVREVLEAPDWRWLTLSQAHCGLTVLVQRTGRPWTLVTHNDLAHLPMELRTGLPEHPFV</sequence>
<dbReference type="Gene3D" id="3.40.50.1240">
    <property type="entry name" value="Phosphoglycerate mutase-like"/>
    <property type="match status" value="1"/>
</dbReference>
<dbReference type="Pfam" id="PF00300">
    <property type="entry name" value="His_Phos_1"/>
    <property type="match status" value="1"/>
</dbReference>
<dbReference type="InterPro" id="IPR029033">
    <property type="entry name" value="His_PPase_superfam"/>
</dbReference>
<proteinExistence type="predicted"/>
<evidence type="ECO:0000313" key="2">
    <source>
        <dbReference type="EMBL" id="SBS74653.1"/>
    </source>
</evidence>
<evidence type="ECO:0000256" key="1">
    <source>
        <dbReference type="ARBA" id="ARBA00022801"/>
    </source>
</evidence>
<dbReference type="GO" id="GO:0016787">
    <property type="term" value="F:hydrolase activity"/>
    <property type="evidence" value="ECO:0007669"/>
    <property type="project" value="UniProtKB-KW"/>
</dbReference>
<protein>
    <submittedName>
        <fullName evidence="2">Phosphoglycerate mutase</fullName>
    </submittedName>
</protein>
<dbReference type="SMART" id="SM00855">
    <property type="entry name" value="PGAM"/>
    <property type="match status" value="1"/>
</dbReference>
<reference evidence="2" key="1">
    <citation type="submission" date="2016-03" db="EMBL/GenBank/DDBJ databases">
        <authorList>
            <person name="Ploux O."/>
        </authorList>
    </citation>
    <scope>NUCLEOTIDE SEQUENCE</scope>
    <source>
        <strain evidence="2">UC1</strain>
    </source>
</reference>
<dbReference type="PANTHER" id="PTHR20935:SF0">
    <property type="entry name" value="SERINE_THREONINE-PROTEIN PHOSPHATASE PGAM5, MITOCHONDRIAL"/>
    <property type="match status" value="1"/>
</dbReference>
<name>A0A1Y5P7J5_9MICO</name>
<dbReference type="InterPro" id="IPR013078">
    <property type="entry name" value="His_Pase_superF_clade-1"/>
</dbReference>
<dbReference type="AlphaFoldDB" id="A0A1Y5P7J5"/>
<gene>
    <name evidence="2" type="ORF">MIPYR_70044</name>
</gene>
<dbReference type="InterPro" id="IPR051021">
    <property type="entry name" value="Mito_Ser/Thr_phosphatase"/>
</dbReference>
<dbReference type="PANTHER" id="PTHR20935">
    <property type="entry name" value="PHOSPHOGLYCERATE MUTASE-RELATED"/>
    <property type="match status" value="1"/>
</dbReference>
<accession>A0A1Y5P7J5</accession>
<dbReference type="EMBL" id="FLQR01000011">
    <property type="protein sequence ID" value="SBS74653.1"/>
    <property type="molecule type" value="Genomic_DNA"/>
</dbReference>
<keyword evidence="1" id="KW-0378">Hydrolase</keyword>
<dbReference type="SUPFAM" id="SSF53254">
    <property type="entry name" value="Phosphoglycerate mutase-like"/>
    <property type="match status" value="1"/>
</dbReference>